<dbReference type="InterPro" id="IPR033989">
    <property type="entry name" value="CD209-like_CTLD"/>
</dbReference>
<dbReference type="RefSeq" id="XP_018109142.2">
    <property type="nucleotide sequence ID" value="XM_018253653.2"/>
</dbReference>
<accession>A0A974DE18</accession>
<dbReference type="AlphaFoldDB" id="A0A974DE18"/>
<keyword evidence="3" id="KW-0472">Membrane</keyword>
<dbReference type="InterPro" id="IPR016187">
    <property type="entry name" value="CTDL_fold"/>
</dbReference>
<name>A0A974DE18_XENLA</name>
<evidence type="ECO:0000256" key="1">
    <source>
        <dbReference type="ARBA" id="ARBA00022734"/>
    </source>
</evidence>
<dbReference type="InterPro" id="IPR018378">
    <property type="entry name" value="C-type_lectin_CS"/>
</dbReference>
<dbReference type="KEGG" id="xla:108711688"/>
<dbReference type="InterPro" id="IPR001304">
    <property type="entry name" value="C-type_lectin-like"/>
</dbReference>
<keyword evidence="2" id="KW-1015">Disulfide bond</keyword>
<dbReference type="PROSITE" id="PS50041">
    <property type="entry name" value="C_TYPE_LECTIN_2"/>
    <property type="match status" value="1"/>
</dbReference>
<keyword evidence="3" id="KW-0812">Transmembrane</keyword>
<dbReference type="OMA" id="QVIWHTA"/>
<gene>
    <name evidence="5" type="ORF">XELAEV_18018980mg</name>
</gene>
<feature type="domain" description="C-type lectin" evidence="4">
    <location>
        <begin position="121"/>
        <end position="232"/>
    </location>
</feature>
<organism evidence="5 6">
    <name type="scientific">Xenopus laevis</name>
    <name type="common">African clawed frog</name>
    <dbReference type="NCBI Taxonomy" id="8355"/>
    <lineage>
        <taxon>Eukaryota</taxon>
        <taxon>Metazoa</taxon>
        <taxon>Chordata</taxon>
        <taxon>Craniata</taxon>
        <taxon>Vertebrata</taxon>
        <taxon>Euteleostomi</taxon>
        <taxon>Amphibia</taxon>
        <taxon>Batrachia</taxon>
        <taxon>Anura</taxon>
        <taxon>Pipoidea</taxon>
        <taxon>Pipidae</taxon>
        <taxon>Xenopodinae</taxon>
        <taxon>Xenopus</taxon>
        <taxon>Xenopus</taxon>
    </lineage>
</organism>
<dbReference type="Proteomes" id="UP000694892">
    <property type="component" value="Chromosome 3L"/>
</dbReference>
<dbReference type="InterPro" id="IPR016186">
    <property type="entry name" value="C-type_lectin-like/link_sf"/>
</dbReference>
<keyword evidence="3" id="KW-1133">Transmembrane helix</keyword>
<dbReference type="InterPro" id="IPR050111">
    <property type="entry name" value="C-type_lectin/snaclec_domain"/>
</dbReference>
<dbReference type="PROSITE" id="PS00615">
    <property type="entry name" value="C_TYPE_LECTIN_1"/>
    <property type="match status" value="1"/>
</dbReference>
<proteinExistence type="predicted"/>
<keyword evidence="1" id="KW-0430">Lectin</keyword>
<dbReference type="SMART" id="SM00034">
    <property type="entry name" value="CLECT"/>
    <property type="match status" value="1"/>
</dbReference>
<sequence>MCFFPEVGANWVRENALTMDTEFSTSCERLDTELGCSVKKSPLFQRRSTYLTYGLLALSYILILTLFIMFLSKASKSETSKDDKSRDYSELKNNVSVLFYKLKLLEETSQRSNCDSGWKEFNGSCYYFSKNTMDWNKARDLCLKRESDLVVITSENEQDFLHETTQDGRYWIGLSDTDEEGIWIWVDGTDYETTYKFWKEGEPNDHLKNEDCAHMWTHGEWNDVPCTYSYCFAICEKRIPPRT</sequence>
<dbReference type="Gene3D" id="3.10.100.10">
    <property type="entry name" value="Mannose-Binding Protein A, subunit A"/>
    <property type="match status" value="1"/>
</dbReference>
<reference evidence="6" key="1">
    <citation type="journal article" date="2016" name="Nature">
        <title>Genome evolution in the allotetraploid frog Xenopus laevis.</title>
        <authorList>
            <person name="Session A.M."/>
            <person name="Uno Y."/>
            <person name="Kwon T."/>
            <person name="Chapman J.A."/>
            <person name="Toyoda A."/>
            <person name="Takahashi S."/>
            <person name="Fukui A."/>
            <person name="Hikosaka A."/>
            <person name="Suzuki A."/>
            <person name="Kondo M."/>
            <person name="van Heeringen S.J."/>
            <person name="Quigley I."/>
            <person name="Heinz S."/>
            <person name="Ogino H."/>
            <person name="Ochi H."/>
            <person name="Hellsten U."/>
            <person name="Lyons J.B."/>
            <person name="Simakov O."/>
            <person name="Putnam N."/>
            <person name="Stites J."/>
            <person name="Kuroki Y."/>
            <person name="Tanaka T."/>
            <person name="Michiue T."/>
            <person name="Watanabe M."/>
            <person name="Bogdanovic O."/>
            <person name="Lister R."/>
            <person name="Georgiou G."/>
            <person name="Paranjpe S.S."/>
            <person name="van Kruijsbergen I."/>
            <person name="Shu S."/>
            <person name="Carlson J."/>
            <person name="Kinoshita T."/>
            <person name="Ohta Y."/>
            <person name="Mawaribuchi S."/>
            <person name="Jenkins J."/>
            <person name="Grimwood J."/>
            <person name="Schmutz J."/>
            <person name="Mitros T."/>
            <person name="Mozaffari S.V."/>
            <person name="Suzuki Y."/>
            <person name="Haramoto Y."/>
            <person name="Yamamoto T.S."/>
            <person name="Takagi C."/>
            <person name="Heald R."/>
            <person name="Miller K."/>
            <person name="Haudenschild C."/>
            <person name="Kitzman J."/>
            <person name="Nakayama T."/>
            <person name="Izutsu Y."/>
            <person name="Robert J."/>
            <person name="Fortriede J."/>
            <person name="Burns K."/>
            <person name="Lotay V."/>
            <person name="Karimi K."/>
            <person name="Yasuoka Y."/>
            <person name="Dichmann D.S."/>
            <person name="Flajnik M.F."/>
            <person name="Houston D.W."/>
            <person name="Shendure J."/>
            <person name="DuPasquier L."/>
            <person name="Vize P.D."/>
            <person name="Zorn A.M."/>
            <person name="Ito M."/>
            <person name="Marcotte E.M."/>
            <person name="Wallingford J.B."/>
            <person name="Ito Y."/>
            <person name="Asashima M."/>
            <person name="Ueno N."/>
            <person name="Matsuda Y."/>
            <person name="Veenstra G.J."/>
            <person name="Fujiyama A."/>
            <person name="Harland R.M."/>
            <person name="Taira M."/>
            <person name="Rokhsar D.S."/>
        </authorList>
    </citation>
    <scope>NUCLEOTIDE SEQUENCE [LARGE SCALE GENOMIC DNA]</scope>
    <source>
        <strain evidence="6">J</strain>
    </source>
</reference>
<evidence type="ECO:0000313" key="6">
    <source>
        <dbReference type="Proteomes" id="UP000694892"/>
    </source>
</evidence>
<dbReference type="CDD" id="cd03590">
    <property type="entry name" value="CLECT_DC-SIGN_like"/>
    <property type="match status" value="1"/>
</dbReference>
<dbReference type="EMBL" id="CM004470">
    <property type="protein sequence ID" value="OCT90368.1"/>
    <property type="molecule type" value="Genomic_DNA"/>
</dbReference>
<protein>
    <recommendedName>
        <fullName evidence="4">C-type lectin domain-containing protein</fullName>
    </recommendedName>
</protein>
<evidence type="ECO:0000259" key="4">
    <source>
        <dbReference type="PROSITE" id="PS50041"/>
    </source>
</evidence>
<evidence type="ECO:0000313" key="5">
    <source>
        <dbReference type="EMBL" id="OCT90368.1"/>
    </source>
</evidence>
<dbReference type="OrthoDB" id="3219396at2759"/>
<feature type="transmembrane region" description="Helical" evidence="3">
    <location>
        <begin position="50"/>
        <end position="71"/>
    </location>
</feature>
<evidence type="ECO:0000256" key="3">
    <source>
        <dbReference type="SAM" id="Phobius"/>
    </source>
</evidence>
<dbReference type="Pfam" id="PF00059">
    <property type="entry name" value="Lectin_C"/>
    <property type="match status" value="1"/>
</dbReference>
<evidence type="ECO:0000256" key="2">
    <source>
        <dbReference type="ARBA" id="ARBA00023157"/>
    </source>
</evidence>
<dbReference type="PANTHER" id="PTHR22803">
    <property type="entry name" value="MANNOSE, PHOSPHOLIPASE, LECTIN RECEPTOR RELATED"/>
    <property type="match status" value="1"/>
</dbReference>
<dbReference type="GO" id="GO:0030246">
    <property type="term" value="F:carbohydrate binding"/>
    <property type="evidence" value="ECO:0007669"/>
    <property type="project" value="UniProtKB-KW"/>
</dbReference>
<dbReference type="SUPFAM" id="SSF56436">
    <property type="entry name" value="C-type lectin-like"/>
    <property type="match status" value="1"/>
</dbReference>